<dbReference type="Gene3D" id="2.60.200.20">
    <property type="match status" value="1"/>
</dbReference>
<evidence type="ECO:0000313" key="2">
    <source>
        <dbReference type="EMBL" id="KAF0292127.1"/>
    </source>
</evidence>
<keyword evidence="3" id="KW-1185">Reference proteome</keyword>
<reference evidence="2 3" key="1">
    <citation type="submission" date="2019-07" db="EMBL/GenBank/DDBJ databases">
        <title>Draft genome assembly of a fouling barnacle, Amphibalanus amphitrite (Darwin, 1854): The first reference genome for Thecostraca.</title>
        <authorList>
            <person name="Kim W."/>
        </authorList>
    </citation>
    <scope>NUCLEOTIDE SEQUENCE [LARGE SCALE GENOMIC DNA]</scope>
    <source>
        <strain evidence="2">SNU_AA5</strain>
        <tissue evidence="2">Soma without cirri and trophi</tissue>
    </source>
</reference>
<dbReference type="Proteomes" id="UP000440578">
    <property type="component" value="Unassembled WGS sequence"/>
</dbReference>
<accession>A0A6A4V7A1</accession>
<name>A0A6A4V7A1_AMPAM</name>
<evidence type="ECO:0000313" key="3">
    <source>
        <dbReference type="Proteomes" id="UP000440578"/>
    </source>
</evidence>
<dbReference type="Pfam" id="PF00498">
    <property type="entry name" value="FHA"/>
    <property type="match status" value="1"/>
</dbReference>
<dbReference type="PANTHER" id="PTHR23106">
    <property type="entry name" value="ANGIOGENIC FACTOR WITH G PATCH AND FHA DOMAINS 1"/>
    <property type="match status" value="1"/>
</dbReference>
<evidence type="ECO:0000259" key="1">
    <source>
        <dbReference type="PROSITE" id="PS50006"/>
    </source>
</evidence>
<protein>
    <submittedName>
        <fullName evidence="2">Angiogenic factor with G patch and FHA domains 1</fullName>
    </submittedName>
</protein>
<organism evidence="2 3">
    <name type="scientific">Amphibalanus amphitrite</name>
    <name type="common">Striped barnacle</name>
    <name type="synonym">Balanus amphitrite</name>
    <dbReference type="NCBI Taxonomy" id="1232801"/>
    <lineage>
        <taxon>Eukaryota</taxon>
        <taxon>Metazoa</taxon>
        <taxon>Ecdysozoa</taxon>
        <taxon>Arthropoda</taxon>
        <taxon>Crustacea</taxon>
        <taxon>Multicrustacea</taxon>
        <taxon>Cirripedia</taxon>
        <taxon>Thoracica</taxon>
        <taxon>Thoracicalcarea</taxon>
        <taxon>Balanomorpha</taxon>
        <taxon>Balanoidea</taxon>
        <taxon>Balanidae</taxon>
        <taxon>Amphibalaninae</taxon>
        <taxon>Amphibalanus</taxon>
    </lineage>
</organism>
<dbReference type="InterPro" id="IPR000253">
    <property type="entry name" value="FHA_dom"/>
</dbReference>
<dbReference type="SUPFAM" id="SSF49879">
    <property type="entry name" value="SMAD/FHA domain"/>
    <property type="match status" value="1"/>
</dbReference>
<comment type="caution">
    <text evidence="2">The sequence shown here is derived from an EMBL/GenBank/DDBJ whole genome shotgun (WGS) entry which is preliminary data.</text>
</comment>
<dbReference type="InterPro" id="IPR008984">
    <property type="entry name" value="SMAD_FHA_dom_sf"/>
</dbReference>
<proteinExistence type="predicted"/>
<feature type="domain" description="FHA" evidence="1">
    <location>
        <begin position="117"/>
        <end position="176"/>
    </location>
</feature>
<dbReference type="OrthoDB" id="2538319at2759"/>
<sequence>MRRDPEEVVAEGVKEDTALDPAAIVEDIKQAAAETAAQLAPSGLVFEPETGLYYDHDSGYYWDASAQMYYDGTNGYYLRYDEVSASYVYVEPAANASATPLADLRVGSLHIATIDGLTVGRDTSQQLCLNDTNLSKFHAVIGYRAESADTVGGASGGYYIRDLGSRNGTFVDDKRISVAKQLARWIFSLPRMRRSRAMRRDVG</sequence>
<dbReference type="InterPro" id="IPR041591">
    <property type="entry name" value="OCRE"/>
</dbReference>
<dbReference type="PANTHER" id="PTHR23106:SF24">
    <property type="entry name" value="ANGIOGENIC FACTOR WITH G PATCH AND FHA DOMAINS 1"/>
    <property type="match status" value="1"/>
</dbReference>
<dbReference type="EMBL" id="VIIS01001835">
    <property type="protein sequence ID" value="KAF0292127.1"/>
    <property type="molecule type" value="Genomic_DNA"/>
</dbReference>
<dbReference type="AlphaFoldDB" id="A0A6A4V7A1"/>
<dbReference type="PROSITE" id="PS50006">
    <property type="entry name" value="FHA_DOMAIN"/>
    <property type="match status" value="1"/>
</dbReference>
<dbReference type="SMART" id="SM00240">
    <property type="entry name" value="FHA"/>
    <property type="match status" value="1"/>
</dbReference>
<dbReference type="Pfam" id="PF17780">
    <property type="entry name" value="OCRE"/>
    <property type="match status" value="1"/>
</dbReference>
<dbReference type="InterPro" id="IPR053027">
    <property type="entry name" value="AGGF1"/>
</dbReference>
<gene>
    <name evidence="2" type="primary">AGGF1</name>
    <name evidence="2" type="ORF">FJT64_009827</name>
</gene>